<keyword evidence="3" id="KW-1185">Reference proteome</keyword>
<accession>A0ABS6WS50</accession>
<comment type="caution">
    <text evidence="2">The sequence shown here is derived from an EMBL/GenBank/DDBJ whole genome shotgun (WGS) entry which is preliminary data.</text>
</comment>
<dbReference type="InterPro" id="IPR038740">
    <property type="entry name" value="BioF2-like_GNAT_dom"/>
</dbReference>
<dbReference type="Pfam" id="PF13480">
    <property type="entry name" value="Acetyltransf_6"/>
    <property type="match status" value="1"/>
</dbReference>
<evidence type="ECO:0000259" key="1">
    <source>
        <dbReference type="Pfam" id="PF13480"/>
    </source>
</evidence>
<evidence type="ECO:0000313" key="2">
    <source>
        <dbReference type="EMBL" id="MBW3098792.1"/>
    </source>
</evidence>
<dbReference type="EMBL" id="JAHWQX010000004">
    <property type="protein sequence ID" value="MBW3098792.1"/>
    <property type="molecule type" value="Genomic_DNA"/>
</dbReference>
<feature type="domain" description="BioF2-like acetyltransferase" evidence="1">
    <location>
        <begin position="194"/>
        <end position="347"/>
    </location>
</feature>
<name>A0ABS6WS50_9HYPH</name>
<evidence type="ECO:0000313" key="3">
    <source>
        <dbReference type="Proteomes" id="UP001430804"/>
    </source>
</evidence>
<dbReference type="RefSeq" id="WP_219203103.1">
    <property type="nucleotide sequence ID" value="NZ_JAHWQX010000004.1"/>
</dbReference>
<protein>
    <submittedName>
        <fullName evidence="2">GNAT family N-acetyltransferase</fullName>
        <ecNumber evidence="2">2.3.1.-</ecNumber>
    </submittedName>
</protein>
<dbReference type="GO" id="GO:0016746">
    <property type="term" value="F:acyltransferase activity"/>
    <property type="evidence" value="ECO:0007669"/>
    <property type="project" value="UniProtKB-KW"/>
</dbReference>
<organism evidence="2 3">
    <name type="scientific">Pseudohoeflea coraliihabitans</name>
    <dbReference type="NCBI Taxonomy" id="2860393"/>
    <lineage>
        <taxon>Bacteria</taxon>
        <taxon>Pseudomonadati</taxon>
        <taxon>Pseudomonadota</taxon>
        <taxon>Alphaproteobacteria</taxon>
        <taxon>Hyphomicrobiales</taxon>
        <taxon>Rhizobiaceae</taxon>
        <taxon>Pseudohoeflea</taxon>
    </lineage>
</organism>
<reference evidence="2" key="1">
    <citation type="submission" date="2021-07" db="EMBL/GenBank/DDBJ databases">
        <title>Pseudohoeflea marina sp. nov. a polyhydroxyalcanoate-producing bacterium.</title>
        <authorList>
            <person name="Zheng W."/>
            <person name="Yu S."/>
            <person name="Huang Y."/>
        </authorList>
    </citation>
    <scope>NUCLEOTIDE SEQUENCE</scope>
    <source>
        <strain evidence="2">DP4N28-3</strain>
    </source>
</reference>
<keyword evidence="2" id="KW-0012">Acyltransferase</keyword>
<dbReference type="Proteomes" id="UP001430804">
    <property type="component" value="Unassembled WGS sequence"/>
</dbReference>
<gene>
    <name evidence="2" type="ORF">KY465_16025</name>
</gene>
<keyword evidence="2" id="KW-0808">Transferase</keyword>
<sequence length="413" mass="45141">MVHVDDIHGRPIISARNSPHGAQSVGHMRLSARLYDDPKRAETIWRQLEQDPLVPVHQTFDWCRAWAGRPGIASFVIVVSLDGLPAVLLPIEVVRRAGFRVAQFIGTAHSNCNSPIYSQAFRDQADAEIMAGLSDTLQALPLPADILVLDKLRAGAGERAQPLLTLPHVANQNDTFQLPLKGSMAATLQQINAKRRRKKMRVSERRLAEIGGYRHLIADDAATATRLLDTFFEQKAVRLSRRGLRDVFADAGVQTALRRLTAVQNGHQPPLQLHAIALGESGGGPILAVAGLTEKDGHVICQFGSVDDMTSPDVSAGELLFYRMIEQAAEAGHRVFDFGIGDQRYKRSWCPQTTGQADVFIALNARGRLASALFGAKVRGKRLIKTTPALHWIAAKLRSATLRLKPNGADPNA</sequence>
<proteinExistence type="predicted"/>
<dbReference type="EC" id="2.3.1.-" evidence="2"/>